<evidence type="ECO:0000256" key="7">
    <source>
        <dbReference type="ARBA" id="ARBA00029873"/>
    </source>
</evidence>
<dbReference type="FunFam" id="3.30.40.10:FF:000037">
    <property type="entry name" value="Cdk-activating kinase assembly factor MAT1, centre"/>
    <property type="match status" value="1"/>
</dbReference>
<dbReference type="PROSITE" id="PS00518">
    <property type="entry name" value="ZF_RING_1"/>
    <property type="match status" value="1"/>
</dbReference>
<evidence type="ECO:0000256" key="8">
    <source>
        <dbReference type="ARBA" id="ARBA00033277"/>
    </source>
</evidence>
<dbReference type="GO" id="GO:0008270">
    <property type="term" value="F:zinc ion binding"/>
    <property type="evidence" value="ECO:0007669"/>
    <property type="project" value="UniProtKB-KW"/>
</dbReference>
<dbReference type="InterPro" id="IPR004575">
    <property type="entry name" value="MAT1/Tfb3"/>
</dbReference>
<dbReference type="OrthoDB" id="5963at2759"/>
<feature type="region of interest" description="Disordered" evidence="10">
    <location>
        <begin position="1"/>
        <end position="20"/>
    </location>
</feature>
<keyword evidence="4 9" id="KW-0863">Zinc-finger</keyword>
<keyword evidence="6" id="KW-0539">Nucleus</keyword>
<name>A0A6A6XEP6_9PLEO</name>
<dbReference type="GO" id="GO:0061575">
    <property type="term" value="F:cyclin-dependent protein serine/threonine kinase activator activity"/>
    <property type="evidence" value="ECO:0007669"/>
    <property type="project" value="InterPro"/>
</dbReference>
<evidence type="ECO:0000256" key="3">
    <source>
        <dbReference type="ARBA" id="ARBA00022723"/>
    </source>
</evidence>
<feature type="domain" description="RING-type" evidence="11">
    <location>
        <begin position="51"/>
        <end position="94"/>
    </location>
</feature>
<keyword evidence="5" id="KW-0862">Zinc</keyword>
<dbReference type="AlphaFoldDB" id="A0A6A6XEP6"/>
<evidence type="ECO:0000256" key="2">
    <source>
        <dbReference type="ARBA" id="ARBA00022257"/>
    </source>
</evidence>
<gene>
    <name evidence="12" type="ORF">K505DRAFT_242729</name>
</gene>
<dbReference type="GO" id="GO:0016301">
    <property type="term" value="F:kinase activity"/>
    <property type="evidence" value="ECO:0007669"/>
    <property type="project" value="UniProtKB-KW"/>
</dbReference>
<evidence type="ECO:0000313" key="13">
    <source>
        <dbReference type="Proteomes" id="UP000799757"/>
    </source>
</evidence>
<feature type="compositionally biased region" description="Polar residues" evidence="10">
    <location>
        <begin position="9"/>
        <end position="20"/>
    </location>
</feature>
<evidence type="ECO:0000256" key="9">
    <source>
        <dbReference type="PROSITE-ProRule" id="PRU00175"/>
    </source>
</evidence>
<dbReference type="EMBL" id="MU001900">
    <property type="protein sequence ID" value="KAF2794177.1"/>
    <property type="molecule type" value="Genomic_DNA"/>
</dbReference>
<dbReference type="InterPro" id="IPR017907">
    <property type="entry name" value="Znf_RING_CS"/>
</dbReference>
<dbReference type="InterPro" id="IPR013083">
    <property type="entry name" value="Znf_RING/FYVE/PHD"/>
</dbReference>
<evidence type="ECO:0000256" key="1">
    <source>
        <dbReference type="ARBA" id="ARBA00004123"/>
    </source>
</evidence>
<dbReference type="GO" id="GO:0006357">
    <property type="term" value="P:regulation of transcription by RNA polymerase II"/>
    <property type="evidence" value="ECO:0007669"/>
    <property type="project" value="TreeGrafter"/>
</dbReference>
<evidence type="ECO:0000259" key="11">
    <source>
        <dbReference type="PROSITE" id="PS50089"/>
    </source>
</evidence>
<dbReference type="GO" id="GO:0006289">
    <property type="term" value="P:nucleotide-excision repair"/>
    <property type="evidence" value="ECO:0007669"/>
    <property type="project" value="InterPro"/>
</dbReference>
<dbReference type="Pfam" id="PF17121">
    <property type="entry name" value="zf-C3HC4_5"/>
    <property type="match status" value="1"/>
</dbReference>
<dbReference type="InterPro" id="IPR001841">
    <property type="entry name" value="Znf_RING"/>
</dbReference>
<keyword evidence="12" id="KW-0808">Transferase</keyword>
<protein>
    <recommendedName>
        <fullName evidence="2">RNA polymerase II transcription factor B subunit 3</fullName>
    </recommendedName>
    <alternativeName>
        <fullName evidence="8">RNA polymerase II transcription factor B 38 kDa subunit</fullName>
    </alternativeName>
    <alternativeName>
        <fullName evidence="7">RNA polymerase II transcription factor B p38 subunit</fullName>
    </alternativeName>
</protein>
<accession>A0A6A6XEP6</accession>
<dbReference type="SUPFAM" id="SSF57850">
    <property type="entry name" value="RING/U-box"/>
    <property type="match status" value="1"/>
</dbReference>
<dbReference type="Pfam" id="PF06391">
    <property type="entry name" value="MAT1"/>
    <property type="match status" value="1"/>
</dbReference>
<dbReference type="Gene3D" id="3.30.40.10">
    <property type="entry name" value="Zinc/RING finger domain, C3HC4 (zinc finger)"/>
    <property type="match status" value="1"/>
</dbReference>
<evidence type="ECO:0000256" key="10">
    <source>
        <dbReference type="SAM" id="MobiDB-lite"/>
    </source>
</evidence>
<dbReference type="PANTHER" id="PTHR12683:SF13">
    <property type="entry name" value="CDK-ACTIVATING KINASE ASSEMBLY FACTOR MAT1"/>
    <property type="match status" value="1"/>
</dbReference>
<sequence length="337" mass="37594">MSKPAPRATGSSTKDGGASFLSNSLHSLSIQHQFPSKPARSVPADSSSDICPVCKSSRYLNPNMKFLVNPECYHKMCESCVDRIFSHGPAPCPIAGCKRTLRKAKFRSQTFEDLKVEREVDIRRRVARVMNKVEADFESLKDFNDYLESVETTTWNLILKVDVEATERRLRLWEAAQKAETNSTKRSLVEDPSLLSETSHVILKKGGTQRKQQLGSTDDPLAGSGNDPETGFVFHGLKKRVAPEPEKPYDPYEGWSIDPQYYVVQDDYSVDWLTKAKDDPVHSVGGYDMRDFYSRALSDAFSGFGVFIEDEKTLEENPGATAAVASGGQDVNMDDVF</sequence>
<evidence type="ECO:0000256" key="6">
    <source>
        <dbReference type="ARBA" id="ARBA00023242"/>
    </source>
</evidence>
<evidence type="ECO:0000256" key="4">
    <source>
        <dbReference type="ARBA" id="ARBA00022771"/>
    </source>
</evidence>
<keyword evidence="13" id="KW-1185">Reference proteome</keyword>
<evidence type="ECO:0000313" key="12">
    <source>
        <dbReference type="EMBL" id="KAF2794177.1"/>
    </source>
</evidence>
<dbReference type="InterPro" id="IPR015877">
    <property type="entry name" value="MAT1_centre"/>
</dbReference>
<dbReference type="PROSITE" id="PS50089">
    <property type="entry name" value="ZF_RING_2"/>
    <property type="match status" value="1"/>
</dbReference>
<keyword evidence="3" id="KW-0479">Metal-binding</keyword>
<dbReference type="NCBIfam" id="TIGR00570">
    <property type="entry name" value="cdk7"/>
    <property type="match status" value="1"/>
</dbReference>
<dbReference type="PANTHER" id="PTHR12683">
    <property type="entry name" value="CDK-ACTIVATING KINASE ASSEMBLY FACTOR MAT1"/>
    <property type="match status" value="1"/>
</dbReference>
<dbReference type="Proteomes" id="UP000799757">
    <property type="component" value="Unassembled WGS sequence"/>
</dbReference>
<reference evidence="12" key="1">
    <citation type="journal article" date="2020" name="Stud. Mycol.">
        <title>101 Dothideomycetes genomes: a test case for predicting lifestyles and emergence of pathogens.</title>
        <authorList>
            <person name="Haridas S."/>
            <person name="Albert R."/>
            <person name="Binder M."/>
            <person name="Bloem J."/>
            <person name="Labutti K."/>
            <person name="Salamov A."/>
            <person name="Andreopoulos B."/>
            <person name="Baker S."/>
            <person name="Barry K."/>
            <person name="Bills G."/>
            <person name="Bluhm B."/>
            <person name="Cannon C."/>
            <person name="Castanera R."/>
            <person name="Culley D."/>
            <person name="Daum C."/>
            <person name="Ezra D."/>
            <person name="Gonzalez J."/>
            <person name="Henrissat B."/>
            <person name="Kuo A."/>
            <person name="Liang C."/>
            <person name="Lipzen A."/>
            <person name="Lutzoni F."/>
            <person name="Magnuson J."/>
            <person name="Mondo S."/>
            <person name="Nolan M."/>
            <person name="Ohm R."/>
            <person name="Pangilinan J."/>
            <person name="Park H.-J."/>
            <person name="Ramirez L."/>
            <person name="Alfaro M."/>
            <person name="Sun H."/>
            <person name="Tritt A."/>
            <person name="Yoshinaga Y."/>
            <person name="Zwiers L.-H."/>
            <person name="Turgeon B."/>
            <person name="Goodwin S."/>
            <person name="Spatafora J."/>
            <person name="Crous P."/>
            <person name="Grigoriev I."/>
        </authorList>
    </citation>
    <scope>NUCLEOTIDE SEQUENCE</scope>
    <source>
        <strain evidence="12">CBS 109.77</strain>
    </source>
</reference>
<evidence type="ECO:0000256" key="5">
    <source>
        <dbReference type="ARBA" id="ARBA00022833"/>
    </source>
</evidence>
<dbReference type="GO" id="GO:0070985">
    <property type="term" value="C:transcription factor TFIIK complex"/>
    <property type="evidence" value="ECO:0007669"/>
    <property type="project" value="UniProtKB-ARBA"/>
</dbReference>
<keyword evidence="12" id="KW-0418">Kinase</keyword>
<organism evidence="12 13">
    <name type="scientific">Melanomma pulvis-pyrius CBS 109.77</name>
    <dbReference type="NCBI Taxonomy" id="1314802"/>
    <lineage>
        <taxon>Eukaryota</taxon>
        <taxon>Fungi</taxon>
        <taxon>Dikarya</taxon>
        <taxon>Ascomycota</taxon>
        <taxon>Pezizomycotina</taxon>
        <taxon>Dothideomycetes</taxon>
        <taxon>Pleosporomycetidae</taxon>
        <taxon>Pleosporales</taxon>
        <taxon>Melanommataceae</taxon>
        <taxon>Melanomma</taxon>
    </lineage>
</organism>
<comment type="subcellular location">
    <subcellularLocation>
        <location evidence="1">Nucleus</location>
    </subcellularLocation>
</comment>
<proteinExistence type="predicted"/>
<dbReference type="CDD" id="cd16573">
    <property type="entry name" value="RING-HC_TFB3-like"/>
    <property type="match status" value="1"/>
</dbReference>
<feature type="region of interest" description="Disordered" evidence="10">
    <location>
        <begin position="206"/>
        <end position="228"/>
    </location>
</feature>